<keyword evidence="1" id="KW-1133">Transmembrane helix</keyword>
<evidence type="ECO:0000256" key="1">
    <source>
        <dbReference type="SAM" id="Phobius"/>
    </source>
</evidence>
<dbReference type="RefSeq" id="WP_138852477.1">
    <property type="nucleotide sequence ID" value="NZ_CP040710.1"/>
</dbReference>
<keyword evidence="1" id="KW-0472">Membrane</keyword>
<gene>
    <name evidence="2" type="ORF">FGM00_08435</name>
</gene>
<reference evidence="2 3" key="1">
    <citation type="submission" date="2019-05" db="EMBL/GenBank/DDBJ databases">
        <title>Genome sequencing of F202Z8.</title>
        <authorList>
            <person name="Kwon Y.M."/>
        </authorList>
    </citation>
    <scope>NUCLEOTIDE SEQUENCE [LARGE SCALE GENOMIC DNA]</scope>
    <source>
        <strain evidence="2 3">F202Z8</strain>
    </source>
</reference>
<keyword evidence="1" id="KW-0812">Transmembrane</keyword>
<feature type="transmembrane region" description="Helical" evidence="1">
    <location>
        <begin position="12"/>
        <end position="30"/>
    </location>
</feature>
<keyword evidence="3" id="KW-1185">Reference proteome</keyword>
<sequence length="104" mass="11143">MEQSVKEEGKTMAIISYITIIGLIIAFVMNSSKNNEFAKFHIGQSLRISILGIILNVVVRFLPDSIAIVGSILSLGILVLWIIGLINAVKLKAEPVPVIGTIGG</sequence>
<protein>
    <submittedName>
        <fullName evidence="2">Uncharacterized protein</fullName>
    </submittedName>
</protein>
<feature type="transmembrane region" description="Helical" evidence="1">
    <location>
        <begin position="68"/>
        <end position="89"/>
    </location>
</feature>
<dbReference type="OrthoDB" id="6400719at2"/>
<feature type="transmembrane region" description="Helical" evidence="1">
    <location>
        <begin position="42"/>
        <end position="62"/>
    </location>
</feature>
<evidence type="ECO:0000313" key="3">
    <source>
        <dbReference type="Proteomes" id="UP000310017"/>
    </source>
</evidence>
<dbReference type="EMBL" id="CP040710">
    <property type="protein sequence ID" value="QCX00130.1"/>
    <property type="molecule type" value="Genomic_DNA"/>
</dbReference>
<name>A0A5B7STE1_9FLAO</name>
<dbReference type="Proteomes" id="UP000310017">
    <property type="component" value="Chromosome"/>
</dbReference>
<dbReference type="AlphaFoldDB" id="A0A5B7STE1"/>
<accession>A0A5B7STE1</accession>
<proteinExistence type="predicted"/>
<dbReference type="KEGG" id="asag:FGM00_08435"/>
<organism evidence="2 3">
    <name type="scientific">Aggregatimonas sangjinii</name>
    <dbReference type="NCBI Taxonomy" id="2583587"/>
    <lineage>
        <taxon>Bacteria</taxon>
        <taxon>Pseudomonadati</taxon>
        <taxon>Bacteroidota</taxon>
        <taxon>Flavobacteriia</taxon>
        <taxon>Flavobacteriales</taxon>
        <taxon>Flavobacteriaceae</taxon>
        <taxon>Aggregatimonas</taxon>
    </lineage>
</organism>
<evidence type="ECO:0000313" key="2">
    <source>
        <dbReference type="EMBL" id="QCX00130.1"/>
    </source>
</evidence>